<proteinExistence type="predicted"/>
<dbReference type="EMBL" id="BK016093">
    <property type="protein sequence ID" value="DAF94495.1"/>
    <property type="molecule type" value="Genomic_DNA"/>
</dbReference>
<organism evidence="1">
    <name type="scientific">Siphoviridae sp. ctTDf8</name>
    <dbReference type="NCBI Taxonomy" id="2825517"/>
    <lineage>
        <taxon>Viruses</taxon>
        <taxon>Duplodnaviria</taxon>
        <taxon>Heunggongvirae</taxon>
        <taxon>Uroviricota</taxon>
        <taxon>Caudoviricetes</taxon>
    </lineage>
</organism>
<accession>A0A8S5UJ45</accession>
<protein>
    <submittedName>
        <fullName evidence="1">Uncharacterized protein</fullName>
    </submittedName>
</protein>
<evidence type="ECO:0000313" key="1">
    <source>
        <dbReference type="EMBL" id="DAF94495.1"/>
    </source>
</evidence>
<reference evidence="1" key="1">
    <citation type="journal article" date="2021" name="Proc. Natl. Acad. Sci. U.S.A.">
        <title>A Catalog of Tens of Thousands of Viruses from Human Metagenomes Reveals Hidden Associations with Chronic Diseases.</title>
        <authorList>
            <person name="Tisza M.J."/>
            <person name="Buck C.B."/>
        </authorList>
    </citation>
    <scope>NUCLEOTIDE SEQUENCE</scope>
    <source>
        <strain evidence="1">CtTDf8</strain>
    </source>
</reference>
<name>A0A8S5UJ45_9CAUD</name>
<sequence>MDTMTRPKQEGEVVQITLATKHASDALHKAQQARILELEHENAWLKIQLRKALLDDDRDIEIVRGCVVLE</sequence>